<dbReference type="CDD" id="cd19590">
    <property type="entry name" value="serpin_thermopin-like"/>
    <property type="match status" value="1"/>
</dbReference>
<feature type="chain" id="PRO_5032432652" evidence="3">
    <location>
        <begin position="21"/>
        <end position="444"/>
    </location>
</feature>
<dbReference type="Pfam" id="PF00079">
    <property type="entry name" value="Serpin"/>
    <property type="match status" value="1"/>
</dbReference>
<dbReference type="InterPro" id="IPR036186">
    <property type="entry name" value="Serpin_sf"/>
</dbReference>
<dbReference type="SUPFAM" id="SSF56574">
    <property type="entry name" value="Serpins"/>
    <property type="match status" value="1"/>
</dbReference>
<evidence type="ECO:0000313" key="6">
    <source>
        <dbReference type="Proteomes" id="UP000559182"/>
    </source>
</evidence>
<evidence type="ECO:0000256" key="3">
    <source>
        <dbReference type="SAM" id="SignalP"/>
    </source>
</evidence>
<gene>
    <name evidence="5" type="ORF">FHU39_002412</name>
</gene>
<dbReference type="GO" id="GO:0005615">
    <property type="term" value="C:extracellular space"/>
    <property type="evidence" value="ECO:0007669"/>
    <property type="project" value="InterPro"/>
</dbReference>
<dbReference type="Gene3D" id="2.30.39.10">
    <property type="entry name" value="Alpha-1-antitrypsin, domain 1"/>
    <property type="match status" value="1"/>
</dbReference>
<evidence type="ECO:0000256" key="1">
    <source>
        <dbReference type="RuleBase" id="RU000411"/>
    </source>
</evidence>
<feature type="domain" description="Serpin" evidence="4">
    <location>
        <begin position="79"/>
        <end position="443"/>
    </location>
</feature>
<dbReference type="Proteomes" id="UP000559182">
    <property type="component" value="Unassembled WGS sequence"/>
</dbReference>
<evidence type="ECO:0000313" key="5">
    <source>
        <dbReference type="EMBL" id="MBB2892428.1"/>
    </source>
</evidence>
<dbReference type="InterPro" id="IPR023796">
    <property type="entry name" value="Serpin_dom"/>
</dbReference>
<proteinExistence type="inferred from homology"/>
<dbReference type="EMBL" id="JACHVQ010000001">
    <property type="protein sequence ID" value="MBB2892428.1"/>
    <property type="molecule type" value="Genomic_DNA"/>
</dbReference>
<dbReference type="InterPro" id="IPR000215">
    <property type="entry name" value="Serpin_fam"/>
</dbReference>
<reference evidence="5 6" key="1">
    <citation type="submission" date="2020-08" db="EMBL/GenBank/DDBJ databases">
        <title>Sequencing the genomes of 1000 actinobacteria strains.</title>
        <authorList>
            <person name="Klenk H.-P."/>
        </authorList>
    </citation>
    <scope>NUCLEOTIDE SEQUENCE [LARGE SCALE GENOMIC DNA]</scope>
    <source>
        <strain evidence="5 6">DSM 105369</strain>
    </source>
</reference>
<keyword evidence="3" id="KW-0732">Signal</keyword>
<dbReference type="AlphaFoldDB" id="A0A839N3W7"/>
<dbReference type="InterPro" id="IPR042178">
    <property type="entry name" value="Serpin_sf_1"/>
</dbReference>
<name>A0A839N3W7_9MICO</name>
<keyword evidence="6" id="KW-1185">Reference proteome</keyword>
<dbReference type="GO" id="GO:0004867">
    <property type="term" value="F:serine-type endopeptidase inhibitor activity"/>
    <property type="evidence" value="ECO:0007669"/>
    <property type="project" value="InterPro"/>
</dbReference>
<protein>
    <submittedName>
        <fullName evidence="5">Serpin B</fullName>
    </submittedName>
</protein>
<dbReference type="Gene3D" id="3.30.497.10">
    <property type="entry name" value="Antithrombin, subunit I, domain 2"/>
    <property type="match status" value="1"/>
</dbReference>
<dbReference type="PANTHER" id="PTHR11461:SF211">
    <property type="entry name" value="GH10112P-RELATED"/>
    <property type="match status" value="1"/>
</dbReference>
<feature type="signal peptide" evidence="3">
    <location>
        <begin position="1"/>
        <end position="20"/>
    </location>
</feature>
<dbReference type="SMART" id="SM00093">
    <property type="entry name" value="SERPIN"/>
    <property type="match status" value="1"/>
</dbReference>
<dbReference type="InterPro" id="IPR042185">
    <property type="entry name" value="Serpin_sf_2"/>
</dbReference>
<organism evidence="5 6">
    <name type="scientific">Flexivirga oryzae</name>
    <dbReference type="NCBI Taxonomy" id="1794944"/>
    <lineage>
        <taxon>Bacteria</taxon>
        <taxon>Bacillati</taxon>
        <taxon>Actinomycetota</taxon>
        <taxon>Actinomycetes</taxon>
        <taxon>Micrococcales</taxon>
        <taxon>Dermacoccaceae</taxon>
        <taxon>Flexivirga</taxon>
    </lineage>
</organism>
<sequence length="444" mass="45780">MNRRQALQSLALVSLGTALAGCNSSSTAGPGPSSQTGEPSGDSPATVTPKAGGVLAVQAARMTPGPNARAGTDLTSFGVKVLLKDAQIGPTANGSISPYSIYTALAMTDAGAVGKTETQLADILGGDQQQQAGNITAVDAAVAKAITASKQGRGKPTVVQAANSLWPDRQLPVRHDYLEQLATGYDAQMHVVDFQGDPDGATKQINKWVSDRTNNLIPNLLGPGSVTRQTRLELVNALYLKAAWAKDFKTPGDPAPFTTAAGDQVLVPYMEVESSMTTADGPNWKSVTIPYVGGGLAMTLVLPAKGAFGAVRSSLSSILLRATRGSGSGSVSLSMPPFSIDTRSKLAPALQALGVTQLFSPACDLSRIAGKPGELLVDSVTHQSVVKVDQHGTEAAAATAVGVQAGAVPQQMPQRIVVDRAFFFVIHDTTTGAPLFLGQIADPS</sequence>
<feature type="region of interest" description="Disordered" evidence="2">
    <location>
        <begin position="23"/>
        <end position="49"/>
    </location>
</feature>
<dbReference type="RefSeq" id="WP_183320590.1">
    <property type="nucleotide sequence ID" value="NZ_JACHVQ010000001.1"/>
</dbReference>
<dbReference type="PANTHER" id="PTHR11461">
    <property type="entry name" value="SERINE PROTEASE INHIBITOR, SERPIN"/>
    <property type="match status" value="1"/>
</dbReference>
<comment type="similarity">
    <text evidence="1">Belongs to the serpin family.</text>
</comment>
<evidence type="ECO:0000256" key="2">
    <source>
        <dbReference type="SAM" id="MobiDB-lite"/>
    </source>
</evidence>
<accession>A0A839N3W7</accession>
<dbReference type="PROSITE" id="PS51257">
    <property type="entry name" value="PROKAR_LIPOPROTEIN"/>
    <property type="match status" value="1"/>
</dbReference>
<feature type="compositionally biased region" description="Polar residues" evidence="2">
    <location>
        <begin position="23"/>
        <end position="46"/>
    </location>
</feature>
<evidence type="ECO:0000259" key="4">
    <source>
        <dbReference type="SMART" id="SM00093"/>
    </source>
</evidence>
<comment type="caution">
    <text evidence="5">The sequence shown here is derived from an EMBL/GenBank/DDBJ whole genome shotgun (WGS) entry which is preliminary data.</text>
</comment>